<proteinExistence type="predicted"/>
<evidence type="ECO:0000259" key="1">
    <source>
        <dbReference type="Pfam" id="PF00646"/>
    </source>
</evidence>
<dbReference type="InterPro" id="IPR001810">
    <property type="entry name" value="F-box_dom"/>
</dbReference>
<reference evidence="2 3" key="1">
    <citation type="submission" date="2018-09" db="EMBL/GenBank/DDBJ databases">
        <title>A high-quality reference genome of wild soybean provides a powerful tool to mine soybean genomes.</title>
        <authorList>
            <person name="Xie M."/>
            <person name="Chung C.Y.L."/>
            <person name="Li M.-W."/>
            <person name="Wong F.-L."/>
            <person name="Chan T.-F."/>
            <person name="Lam H.-M."/>
        </authorList>
    </citation>
    <scope>NUCLEOTIDE SEQUENCE [LARGE SCALE GENOMIC DNA]</scope>
    <source>
        <strain evidence="3">cv. W05</strain>
        <tissue evidence="2">Hypocotyl of etiolated seedlings</tissue>
    </source>
</reference>
<accession>A0A445ILZ5</accession>
<comment type="caution">
    <text evidence="2">The sequence shown here is derived from an EMBL/GenBank/DDBJ whole genome shotgun (WGS) entry which is preliminary data.</text>
</comment>
<sequence>MKKTKRERISRREREKERDRLSELPDCILLYIMKFMNTKYAVQTCILSKRWKNLWKRLIVLTFYPWDFRRVVNFKQFVSKVLSCRNGSISLLNLCILAHSKTISKLLNRIMKYVVLHDLPALKDLFMAKVTFTRRDNSYVKPFSTCNLLNTLSLSEFSLHNDANVLFISNSNLFSLKLWDSFQHKIVLSTPNLSSLTFIEYLGFIRQSISSACNLSCLEEGTIETSTNISYSVVIGWLQVLTNVNTLTLSYDTLMIMLRDLSNPSTMRTQPLCFVRLESLKVKMNSCLTISDEEVNRVIEYLLHNSPMSR</sequence>
<keyword evidence="3" id="KW-1185">Reference proteome</keyword>
<evidence type="ECO:0000313" key="3">
    <source>
        <dbReference type="Proteomes" id="UP000289340"/>
    </source>
</evidence>
<gene>
    <name evidence="2" type="ORF">D0Y65_026971</name>
</gene>
<organism evidence="2 3">
    <name type="scientific">Glycine soja</name>
    <name type="common">Wild soybean</name>
    <dbReference type="NCBI Taxonomy" id="3848"/>
    <lineage>
        <taxon>Eukaryota</taxon>
        <taxon>Viridiplantae</taxon>
        <taxon>Streptophyta</taxon>
        <taxon>Embryophyta</taxon>
        <taxon>Tracheophyta</taxon>
        <taxon>Spermatophyta</taxon>
        <taxon>Magnoliopsida</taxon>
        <taxon>eudicotyledons</taxon>
        <taxon>Gunneridae</taxon>
        <taxon>Pentapetalae</taxon>
        <taxon>rosids</taxon>
        <taxon>fabids</taxon>
        <taxon>Fabales</taxon>
        <taxon>Fabaceae</taxon>
        <taxon>Papilionoideae</taxon>
        <taxon>50 kb inversion clade</taxon>
        <taxon>NPAAA clade</taxon>
        <taxon>indigoferoid/millettioid clade</taxon>
        <taxon>Phaseoleae</taxon>
        <taxon>Glycine</taxon>
        <taxon>Glycine subgen. Soja</taxon>
    </lineage>
</organism>
<dbReference type="SUPFAM" id="SSF81383">
    <property type="entry name" value="F-box domain"/>
    <property type="match status" value="1"/>
</dbReference>
<dbReference type="PANTHER" id="PTHR34223">
    <property type="entry name" value="OS11G0201299 PROTEIN"/>
    <property type="match status" value="1"/>
</dbReference>
<dbReference type="InterPro" id="IPR036047">
    <property type="entry name" value="F-box-like_dom_sf"/>
</dbReference>
<dbReference type="InterPro" id="IPR053781">
    <property type="entry name" value="F-box_AtFBL13-like"/>
</dbReference>
<dbReference type="Pfam" id="PF00646">
    <property type="entry name" value="F-box"/>
    <property type="match status" value="1"/>
</dbReference>
<dbReference type="PANTHER" id="PTHR34223:SF51">
    <property type="entry name" value="OS06G0556300 PROTEIN"/>
    <property type="match status" value="1"/>
</dbReference>
<name>A0A445ILZ5_GLYSO</name>
<dbReference type="AlphaFoldDB" id="A0A445ILZ5"/>
<dbReference type="Gene3D" id="1.20.1280.50">
    <property type="match status" value="1"/>
</dbReference>
<dbReference type="CDD" id="cd22160">
    <property type="entry name" value="F-box_AtFBL13-like"/>
    <property type="match status" value="1"/>
</dbReference>
<evidence type="ECO:0000313" key="2">
    <source>
        <dbReference type="EMBL" id="RZB87065.1"/>
    </source>
</evidence>
<dbReference type="Proteomes" id="UP000289340">
    <property type="component" value="Chromosome 10"/>
</dbReference>
<feature type="domain" description="F-box" evidence="1">
    <location>
        <begin position="21"/>
        <end position="59"/>
    </location>
</feature>
<dbReference type="InterPro" id="IPR053197">
    <property type="entry name" value="F-box_SCFL_complex_component"/>
</dbReference>
<feature type="non-terminal residue" evidence="2">
    <location>
        <position position="310"/>
    </location>
</feature>
<protein>
    <recommendedName>
        <fullName evidence="1">F-box domain-containing protein</fullName>
    </recommendedName>
</protein>
<dbReference type="EMBL" id="QZWG01000010">
    <property type="protein sequence ID" value="RZB87065.1"/>
    <property type="molecule type" value="Genomic_DNA"/>
</dbReference>